<dbReference type="Gene3D" id="3.40.1370.10">
    <property type="match status" value="1"/>
</dbReference>
<evidence type="ECO:0000313" key="7">
    <source>
        <dbReference type="EMBL" id="MBM7799550.1"/>
    </source>
</evidence>
<dbReference type="GO" id="GO:0005840">
    <property type="term" value="C:ribosome"/>
    <property type="evidence" value="ECO:0007669"/>
    <property type="project" value="UniProtKB-KW"/>
</dbReference>
<sequence>MSENRTVDVLDPTGKKSGTADLPAEIFDVQTNIPLIHQVVVAQLAAARQGTHSTKTRAEVRGGGAKPYRQKGTGRARQGSRRAPQWVGGGVVHGPTPHGYAQRTPKKMIAAALRGALSDRARDGRVHVISDLVSGDNPSTKAALAALAAVTDSAKLLVVLGRDEDLAWLSLRNAAHIHALAVDQINAYDVLVADDVVFTSVALEAFLAGPASGKSATAVARESEVEPTNAEIATAAEEEDK</sequence>
<feature type="region of interest" description="Disordered" evidence="6">
    <location>
        <begin position="1"/>
        <end position="20"/>
    </location>
</feature>
<evidence type="ECO:0000313" key="8">
    <source>
        <dbReference type="Proteomes" id="UP000704762"/>
    </source>
</evidence>
<comment type="subunit">
    <text evidence="5">Part of the 50S ribosomal subunit.</text>
</comment>
<feature type="compositionally biased region" description="Basic residues" evidence="6">
    <location>
        <begin position="68"/>
        <end position="80"/>
    </location>
</feature>
<proteinExistence type="inferred from homology"/>
<dbReference type="Pfam" id="PF00573">
    <property type="entry name" value="Ribosomal_L4"/>
    <property type="match status" value="1"/>
</dbReference>
<keyword evidence="5" id="KW-0694">RNA-binding</keyword>
<comment type="function">
    <text evidence="5">One of the primary rRNA binding proteins, this protein initially binds near the 5'-end of the 23S rRNA. It is important during the early stages of 50S assembly. It makes multiple contacts with different domains of the 23S rRNA in the assembled 50S subunit and ribosome.</text>
</comment>
<evidence type="ECO:0000256" key="4">
    <source>
        <dbReference type="ARBA" id="ARBA00035244"/>
    </source>
</evidence>
<dbReference type="SUPFAM" id="SSF52166">
    <property type="entry name" value="Ribosomal protein L4"/>
    <property type="match status" value="1"/>
</dbReference>
<dbReference type="PANTHER" id="PTHR10746">
    <property type="entry name" value="50S RIBOSOMAL PROTEIN L4"/>
    <property type="match status" value="1"/>
</dbReference>
<comment type="caution">
    <text evidence="7">The sequence shown here is derived from an EMBL/GenBank/DDBJ whole genome shotgun (WGS) entry which is preliminary data.</text>
</comment>
<dbReference type="HAMAP" id="MF_01328_B">
    <property type="entry name" value="Ribosomal_uL4_B"/>
    <property type="match status" value="1"/>
</dbReference>
<gene>
    <name evidence="5" type="primary">rplD</name>
    <name evidence="7" type="ORF">JOE57_002471</name>
</gene>
<accession>A0ABS2RKL7</accession>
<dbReference type="RefSeq" id="WP_204918379.1">
    <property type="nucleotide sequence ID" value="NZ_BAAAQP010000003.1"/>
</dbReference>
<dbReference type="NCBIfam" id="TIGR03953">
    <property type="entry name" value="rplD_bact"/>
    <property type="match status" value="1"/>
</dbReference>
<dbReference type="InterPro" id="IPR023574">
    <property type="entry name" value="Ribosomal_uL4_dom_sf"/>
</dbReference>
<keyword evidence="5" id="KW-0699">rRNA-binding</keyword>
<reference evidence="7 8" key="1">
    <citation type="submission" date="2021-01" db="EMBL/GenBank/DDBJ databases">
        <title>Sequencing the genomes of 1000 actinobacteria strains.</title>
        <authorList>
            <person name="Klenk H.-P."/>
        </authorList>
    </citation>
    <scope>NUCLEOTIDE SEQUENCE [LARGE SCALE GENOMIC DNA]</scope>
    <source>
        <strain evidence="7 8">DSM 18662</strain>
    </source>
</reference>
<comment type="function">
    <text evidence="5">Forms part of the polypeptide exit tunnel.</text>
</comment>
<dbReference type="InterPro" id="IPR013005">
    <property type="entry name" value="Ribosomal_uL4-like"/>
</dbReference>
<keyword evidence="2 5" id="KW-0689">Ribosomal protein</keyword>
<evidence type="ECO:0000256" key="1">
    <source>
        <dbReference type="ARBA" id="ARBA00010528"/>
    </source>
</evidence>
<evidence type="ECO:0000256" key="5">
    <source>
        <dbReference type="HAMAP-Rule" id="MF_01328"/>
    </source>
</evidence>
<protein>
    <recommendedName>
        <fullName evidence="4 5">Large ribosomal subunit protein uL4</fullName>
    </recommendedName>
</protein>
<dbReference type="EMBL" id="JAFBCF010000001">
    <property type="protein sequence ID" value="MBM7799550.1"/>
    <property type="molecule type" value="Genomic_DNA"/>
</dbReference>
<comment type="similarity">
    <text evidence="1 5">Belongs to the universal ribosomal protein uL4 family.</text>
</comment>
<feature type="region of interest" description="Disordered" evidence="6">
    <location>
        <begin position="218"/>
        <end position="241"/>
    </location>
</feature>
<name>A0ABS2RKL7_9ACTN</name>
<evidence type="ECO:0000256" key="2">
    <source>
        <dbReference type="ARBA" id="ARBA00022980"/>
    </source>
</evidence>
<dbReference type="Proteomes" id="UP000704762">
    <property type="component" value="Unassembled WGS sequence"/>
</dbReference>
<evidence type="ECO:0000256" key="6">
    <source>
        <dbReference type="SAM" id="MobiDB-lite"/>
    </source>
</evidence>
<dbReference type="PANTHER" id="PTHR10746:SF6">
    <property type="entry name" value="LARGE RIBOSOMAL SUBUNIT PROTEIN UL4M"/>
    <property type="match status" value="1"/>
</dbReference>
<keyword evidence="3 5" id="KW-0687">Ribonucleoprotein</keyword>
<evidence type="ECO:0000256" key="3">
    <source>
        <dbReference type="ARBA" id="ARBA00023274"/>
    </source>
</evidence>
<keyword evidence="8" id="KW-1185">Reference proteome</keyword>
<dbReference type="InterPro" id="IPR002136">
    <property type="entry name" value="Ribosomal_uL4"/>
</dbReference>
<organism evidence="7 8">
    <name type="scientific">Microlunatus panaciterrae</name>
    <dbReference type="NCBI Taxonomy" id="400768"/>
    <lineage>
        <taxon>Bacteria</taxon>
        <taxon>Bacillati</taxon>
        <taxon>Actinomycetota</taxon>
        <taxon>Actinomycetes</taxon>
        <taxon>Propionibacteriales</taxon>
        <taxon>Propionibacteriaceae</taxon>
        <taxon>Microlunatus</taxon>
    </lineage>
</organism>
<feature type="region of interest" description="Disordered" evidence="6">
    <location>
        <begin position="49"/>
        <end position="102"/>
    </location>
</feature>